<dbReference type="InterPro" id="IPR013324">
    <property type="entry name" value="RNA_pol_sigma_r3/r4-like"/>
</dbReference>
<dbReference type="EMBL" id="CP012670">
    <property type="protein sequence ID" value="AUX21595.1"/>
    <property type="molecule type" value="Genomic_DNA"/>
</dbReference>
<dbReference type="NCBIfam" id="TIGR02937">
    <property type="entry name" value="sigma70-ECF"/>
    <property type="match status" value="1"/>
</dbReference>
<sequence length="201" mass="22866">MKDPPDTGIHPSVEQCLQPEVLGHVRRPPSDLTALHAEHGGFVWATLQRFGIRHPDLEDAFQDVFIVVQRRLPAFDWACPITTWLFAICRRVAAAHRRRAYTRRERLGEVVDEVPDSAKGPEELTSHHQARVQLEEILEAMDLDRRAVFVMFEIEEMPCSEIASLVGVPVGTVYSRLHAARKEFAALLRRTEAERTRRGGT</sequence>
<dbReference type="Gene3D" id="1.10.10.10">
    <property type="entry name" value="Winged helix-like DNA-binding domain superfamily/Winged helix DNA-binding domain"/>
    <property type="match status" value="1"/>
</dbReference>
<keyword evidence="4" id="KW-0804">Transcription</keyword>
<dbReference type="GO" id="GO:0016987">
    <property type="term" value="F:sigma factor activity"/>
    <property type="evidence" value="ECO:0007669"/>
    <property type="project" value="UniProtKB-KW"/>
</dbReference>
<evidence type="ECO:0000259" key="5">
    <source>
        <dbReference type="Pfam" id="PF04542"/>
    </source>
</evidence>
<evidence type="ECO:0000256" key="1">
    <source>
        <dbReference type="ARBA" id="ARBA00010641"/>
    </source>
</evidence>
<dbReference type="GO" id="GO:0006352">
    <property type="term" value="P:DNA-templated transcription initiation"/>
    <property type="evidence" value="ECO:0007669"/>
    <property type="project" value="InterPro"/>
</dbReference>
<evidence type="ECO:0000256" key="4">
    <source>
        <dbReference type="ARBA" id="ARBA00023163"/>
    </source>
</evidence>
<dbReference type="InterPro" id="IPR013249">
    <property type="entry name" value="RNA_pol_sigma70_r4_t2"/>
</dbReference>
<dbReference type="CDD" id="cd06171">
    <property type="entry name" value="Sigma70_r4"/>
    <property type="match status" value="1"/>
</dbReference>
<organism evidence="7 8">
    <name type="scientific">Sorangium cellulosum</name>
    <name type="common">Polyangium cellulosum</name>
    <dbReference type="NCBI Taxonomy" id="56"/>
    <lineage>
        <taxon>Bacteria</taxon>
        <taxon>Pseudomonadati</taxon>
        <taxon>Myxococcota</taxon>
        <taxon>Polyangia</taxon>
        <taxon>Polyangiales</taxon>
        <taxon>Polyangiaceae</taxon>
        <taxon>Sorangium</taxon>
    </lineage>
</organism>
<keyword evidence="2" id="KW-0805">Transcription regulation</keyword>
<dbReference type="InterPro" id="IPR036388">
    <property type="entry name" value="WH-like_DNA-bd_sf"/>
</dbReference>
<evidence type="ECO:0000313" key="7">
    <source>
        <dbReference type="EMBL" id="AUX21595.1"/>
    </source>
</evidence>
<gene>
    <name evidence="7" type="ORF">SOCEGT47_020810</name>
</gene>
<dbReference type="SUPFAM" id="SSF88659">
    <property type="entry name" value="Sigma3 and sigma4 domains of RNA polymerase sigma factors"/>
    <property type="match status" value="1"/>
</dbReference>
<dbReference type="RefSeq" id="WP_129346897.1">
    <property type="nucleotide sequence ID" value="NZ_CP012670.1"/>
</dbReference>
<dbReference type="Gene3D" id="1.10.1740.10">
    <property type="match status" value="1"/>
</dbReference>
<dbReference type="Pfam" id="PF04542">
    <property type="entry name" value="Sigma70_r2"/>
    <property type="match status" value="1"/>
</dbReference>
<feature type="domain" description="RNA polymerase sigma factor 70 region 4 type 2" evidence="6">
    <location>
        <begin position="132"/>
        <end position="183"/>
    </location>
</feature>
<feature type="domain" description="RNA polymerase sigma-70 region 2" evidence="5">
    <location>
        <begin position="37"/>
        <end position="100"/>
    </location>
</feature>
<reference evidence="7 8" key="1">
    <citation type="submission" date="2015-09" db="EMBL/GenBank/DDBJ databases">
        <title>Sorangium comparison.</title>
        <authorList>
            <person name="Zaburannyi N."/>
            <person name="Bunk B."/>
            <person name="Overmann J."/>
            <person name="Mueller R."/>
        </authorList>
    </citation>
    <scope>NUCLEOTIDE SEQUENCE [LARGE SCALE GENOMIC DNA]</scope>
    <source>
        <strain evidence="7 8">So ceGT47</strain>
    </source>
</reference>
<comment type="similarity">
    <text evidence="1">Belongs to the sigma-70 factor family. ECF subfamily.</text>
</comment>
<dbReference type="InterPro" id="IPR007627">
    <property type="entry name" value="RNA_pol_sigma70_r2"/>
</dbReference>
<evidence type="ECO:0000256" key="3">
    <source>
        <dbReference type="ARBA" id="ARBA00023082"/>
    </source>
</evidence>
<name>A0A4P2PXJ7_SORCE</name>
<dbReference type="InterPro" id="IPR039425">
    <property type="entry name" value="RNA_pol_sigma-70-like"/>
</dbReference>
<accession>A0A4P2PXJ7</accession>
<dbReference type="InterPro" id="IPR014284">
    <property type="entry name" value="RNA_pol_sigma-70_dom"/>
</dbReference>
<evidence type="ECO:0000313" key="8">
    <source>
        <dbReference type="Proteomes" id="UP000295781"/>
    </source>
</evidence>
<protein>
    <submittedName>
        <fullName evidence="7">ECF family RNA polymerase sigma factor</fullName>
    </submittedName>
</protein>
<dbReference type="SUPFAM" id="SSF88946">
    <property type="entry name" value="Sigma2 domain of RNA polymerase sigma factors"/>
    <property type="match status" value="1"/>
</dbReference>
<evidence type="ECO:0000259" key="6">
    <source>
        <dbReference type="Pfam" id="PF08281"/>
    </source>
</evidence>
<dbReference type="Proteomes" id="UP000295781">
    <property type="component" value="Chromosome"/>
</dbReference>
<dbReference type="Pfam" id="PF08281">
    <property type="entry name" value="Sigma70_r4_2"/>
    <property type="match status" value="1"/>
</dbReference>
<dbReference type="InterPro" id="IPR013325">
    <property type="entry name" value="RNA_pol_sigma_r2"/>
</dbReference>
<dbReference type="PANTHER" id="PTHR43133:SF46">
    <property type="entry name" value="RNA POLYMERASE SIGMA-70 FACTOR ECF SUBFAMILY"/>
    <property type="match status" value="1"/>
</dbReference>
<dbReference type="OrthoDB" id="5516036at2"/>
<proteinExistence type="inferred from homology"/>
<evidence type="ECO:0000256" key="2">
    <source>
        <dbReference type="ARBA" id="ARBA00023015"/>
    </source>
</evidence>
<dbReference type="GO" id="GO:0003677">
    <property type="term" value="F:DNA binding"/>
    <property type="evidence" value="ECO:0007669"/>
    <property type="project" value="InterPro"/>
</dbReference>
<keyword evidence="3" id="KW-0731">Sigma factor</keyword>
<dbReference type="PANTHER" id="PTHR43133">
    <property type="entry name" value="RNA POLYMERASE ECF-TYPE SIGMA FACTO"/>
    <property type="match status" value="1"/>
</dbReference>
<dbReference type="AlphaFoldDB" id="A0A4P2PXJ7"/>